<comment type="caution">
    <text evidence="2">The sequence shown here is derived from an EMBL/GenBank/DDBJ whole genome shotgun (WGS) entry which is preliminary data.</text>
</comment>
<sequence length="240" mass="26399">MAGITHEVKPGECIATIAAKYGLPWKAVWEAPENAALRKTRKDPNVLEPGDKVTLPKPVPKQAQIQSGKAHKFIIKREKIRIYLKLTASRKPLASEPWKLTCGERVFEGTTGSDGMLEAEILAEQPEIELELSKRQMTYKLALGEIDPIDTIRGVQARLYNLGLYGRDRSGKLDEATTAAIESFQRIEKLPVTGKNDAATQKALADKPILVKGMTLVARSADGTKLVNALDVTPRFELSV</sequence>
<dbReference type="CDD" id="cd00118">
    <property type="entry name" value="LysM"/>
    <property type="match status" value="1"/>
</dbReference>
<proteinExistence type="predicted"/>
<keyword evidence="3" id="KW-1185">Reference proteome</keyword>
<dbReference type="InterPro" id="IPR036366">
    <property type="entry name" value="PGBDSf"/>
</dbReference>
<gene>
    <name evidence="2" type="ORF">QHF89_43080</name>
</gene>
<protein>
    <submittedName>
        <fullName evidence="2">Peptidoglycan-binding protein</fullName>
    </submittedName>
</protein>
<organism evidence="2 3">
    <name type="scientific">Polyangium sorediatum</name>
    <dbReference type="NCBI Taxonomy" id="889274"/>
    <lineage>
        <taxon>Bacteria</taxon>
        <taxon>Pseudomonadati</taxon>
        <taxon>Myxococcota</taxon>
        <taxon>Polyangia</taxon>
        <taxon>Polyangiales</taxon>
        <taxon>Polyangiaceae</taxon>
        <taxon>Polyangium</taxon>
    </lineage>
</organism>
<name>A0ABT6P7U7_9BACT</name>
<feature type="domain" description="LysM" evidence="1">
    <location>
        <begin position="4"/>
        <end position="55"/>
    </location>
</feature>
<dbReference type="InterPro" id="IPR018392">
    <property type="entry name" value="LysM"/>
</dbReference>
<accession>A0ABT6P7U7</accession>
<dbReference type="EMBL" id="JARZHI010000079">
    <property type="protein sequence ID" value="MDI1436367.1"/>
    <property type="molecule type" value="Genomic_DNA"/>
</dbReference>
<dbReference type="Proteomes" id="UP001160301">
    <property type="component" value="Unassembled WGS sequence"/>
</dbReference>
<dbReference type="InterPro" id="IPR002477">
    <property type="entry name" value="Peptidoglycan-bd-like"/>
</dbReference>
<dbReference type="InterPro" id="IPR036779">
    <property type="entry name" value="LysM_dom_sf"/>
</dbReference>
<evidence type="ECO:0000313" key="2">
    <source>
        <dbReference type="EMBL" id="MDI1436367.1"/>
    </source>
</evidence>
<dbReference type="InterPro" id="IPR036365">
    <property type="entry name" value="PGBD-like_sf"/>
</dbReference>
<dbReference type="PROSITE" id="PS51782">
    <property type="entry name" value="LYSM"/>
    <property type="match status" value="1"/>
</dbReference>
<evidence type="ECO:0000313" key="3">
    <source>
        <dbReference type="Proteomes" id="UP001160301"/>
    </source>
</evidence>
<evidence type="ECO:0000259" key="1">
    <source>
        <dbReference type="PROSITE" id="PS51782"/>
    </source>
</evidence>
<dbReference type="SUPFAM" id="SSF47090">
    <property type="entry name" value="PGBD-like"/>
    <property type="match status" value="1"/>
</dbReference>
<dbReference type="Gene3D" id="1.10.101.10">
    <property type="entry name" value="PGBD-like superfamily/PGBD"/>
    <property type="match status" value="1"/>
</dbReference>
<dbReference type="Pfam" id="PF01471">
    <property type="entry name" value="PG_binding_1"/>
    <property type="match status" value="1"/>
</dbReference>
<dbReference type="Gene3D" id="3.10.350.10">
    <property type="entry name" value="LysM domain"/>
    <property type="match status" value="1"/>
</dbReference>
<reference evidence="2 3" key="1">
    <citation type="submission" date="2023-04" db="EMBL/GenBank/DDBJ databases">
        <title>The genome sequence of Polyangium sorediatum DSM14670.</title>
        <authorList>
            <person name="Zhang X."/>
        </authorList>
    </citation>
    <scope>NUCLEOTIDE SEQUENCE [LARGE SCALE GENOMIC DNA]</scope>
    <source>
        <strain evidence="2 3">DSM 14670</strain>
    </source>
</reference>
<dbReference type="RefSeq" id="WP_136972576.1">
    <property type="nucleotide sequence ID" value="NZ_JARZHI010000079.1"/>
</dbReference>
<dbReference type="Pfam" id="PF01476">
    <property type="entry name" value="LysM"/>
    <property type="match status" value="1"/>
</dbReference>
<dbReference type="SMART" id="SM00257">
    <property type="entry name" value="LysM"/>
    <property type="match status" value="1"/>
</dbReference>